<comment type="caution">
    <text evidence="2">The sequence shown here is derived from an EMBL/GenBank/DDBJ whole genome shotgun (WGS) entry which is preliminary data.</text>
</comment>
<reference evidence="2 3" key="1">
    <citation type="submission" date="2016-08" db="EMBL/GenBank/DDBJ databases">
        <title>Evolution of the type three secretion system and type three effector repertoires in Xanthomonas.</title>
        <authorList>
            <person name="Merda D."/>
            <person name="Briand M."/>
            <person name="Bosis E."/>
            <person name="Rousseau C."/>
            <person name="Portier P."/>
            <person name="Jacques M.-A."/>
            <person name="Fischer-Le Saux M."/>
        </authorList>
    </citation>
    <scope>NUCLEOTIDE SEQUENCE [LARGE SCALE GENOMIC DNA]</scope>
    <source>
        <strain evidence="2 3">CFBP 3122</strain>
    </source>
</reference>
<feature type="region of interest" description="Disordered" evidence="1">
    <location>
        <begin position="1"/>
        <end position="24"/>
    </location>
</feature>
<dbReference type="Pfam" id="PF09661">
    <property type="entry name" value="DUF2398"/>
    <property type="match status" value="1"/>
</dbReference>
<gene>
    <name evidence="2" type="ORF">XaplCFBP3122_01275</name>
</gene>
<sequence length="420" mass="46569">MSPSDSRAHSHSIGRQQARHRDDERRQALRALMMAPLMTPAHQDFAAVRRHADELRAWFARETGWTLHIERDCARLYKRPADLRDASRGLPGYERRRYVLLCLACAVLERADPQITLRVLGERLLALATDPALESRGFRFTLGAAHERRELVAVCRSLLELGVLQRVAGDEEGYVRSSGEAAEGADALYDVRRRVLAGVLAAVRGPSTWPAEQAPVDLEARLASLVTEHQPDSEEGRRTALRHHLARRLLDDPVIYLDTLDAELRAYFVNQRGAMANRLCEAAGLVAEQRAEGLALADEDGELTDIAMPAEGTEAHATLLVAEFLSRPRDASDPIGRDDITAFLATARKEYGSYWRKSAREPGAERELASLALERLLKLQLVTCDETHVQPLPALARFALGEADIRQPAASAAPHPSLFE</sequence>
<dbReference type="Proteomes" id="UP000238270">
    <property type="component" value="Unassembled WGS sequence"/>
</dbReference>
<name>A0A2S6Z9W4_9XANT</name>
<evidence type="ECO:0000313" key="2">
    <source>
        <dbReference type="EMBL" id="PPT78838.1"/>
    </source>
</evidence>
<dbReference type="InterPro" id="IPR013494">
    <property type="entry name" value="CHP02678"/>
</dbReference>
<dbReference type="NCBIfam" id="TIGR02678">
    <property type="entry name" value="TIGR02678 family protein"/>
    <property type="match status" value="1"/>
</dbReference>
<evidence type="ECO:0000313" key="3">
    <source>
        <dbReference type="Proteomes" id="UP000238270"/>
    </source>
</evidence>
<proteinExistence type="predicted"/>
<protein>
    <submittedName>
        <fullName evidence="2">TIGR02678 family protein</fullName>
    </submittedName>
</protein>
<dbReference type="EMBL" id="MIGV01000001">
    <property type="protein sequence ID" value="PPT78838.1"/>
    <property type="molecule type" value="Genomic_DNA"/>
</dbReference>
<accession>A0A2S6Z9W4</accession>
<dbReference type="RefSeq" id="WP_104596070.1">
    <property type="nucleotide sequence ID" value="NZ_MIGV01000001.1"/>
</dbReference>
<organism evidence="2 3">
    <name type="scientific">Xanthomonas arboricola pv. populi</name>
    <dbReference type="NCBI Taxonomy" id="487823"/>
    <lineage>
        <taxon>Bacteria</taxon>
        <taxon>Pseudomonadati</taxon>
        <taxon>Pseudomonadota</taxon>
        <taxon>Gammaproteobacteria</taxon>
        <taxon>Lysobacterales</taxon>
        <taxon>Lysobacteraceae</taxon>
        <taxon>Xanthomonas</taxon>
    </lineage>
</organism>
<evidence type="ECO:0000256" key="1">
    <source>
        <dbReference type="SAM" id="MobiDB-lite"/>
    </source>
</evidence>
<dbReference type="AlphaFoldDB" id="A0A2S6Z9W4"/>